<evidence type="ECO:0000256" key="1">
    <source>
        <dbReference type="ARBA" id="ARBA00022722"/>
    </source>
</evidence>
<dbReference type="AlphaFoldDB" id="A0A3S1AS59"/>
<accession>A0A3S1AS59</accession>
<reference evidence="7" key="1">
    <citation type="submission" date="2018-12" db="EMBL/GenBank/DDBJ databases">
        <authorList>
            <person name="Will S."/>
            <person name="Neumann-Schaal M."/>
            <person name="Henke P."/>
        </authorList>
    </citation>
    <scope>NUCLEOTIDE SEQUENCE</scope>
    <source>
        <strain evidence="7">PCC 7102</strain>
    </source>
</reference>
<dbReference type="RefSeq" id="WP_127080797.1">
    <property type="nucleotide sequence ID" value="NZ_RSCL01000004.1"/>
</dbReference>
<protein>
    <recommendedName>
        <fullName evidence="6">type II site-specific deoxyribonuclease</fullName>
        <ecNumber evidence="6">3.1.21.4</ecNumber>
    </recommendedName>
</protein>
<keyword evidence="3" id="KW-0255">Endonuclease</keyword>
<comment type="caution">
    <text evidence="7">The sequence shown here is derived from an EMBL/GenBank/DDBJ whole genome shotgun (WGS) entry which is preliminary data.</text>
</comment>
<dbReference type="OrthoDB" id="451919at2"/>
<sequence length="126" mass="14549">MAPTYLYILAKDGKEFLFEIKSPKPNKGQCLEVTQRLLKFHLLQGKNRPELQAFYAMPYNPYGMTRSSYKYSFAQKYTPFNEAVIIGDEFWNIVGGTGAYEELLEIYLEVGQDKSKYMLDALAFGF</sequence>
<evidence type="ECO:0000256" key="2">
    <source>
        <dbReference type="ARBA" id="ARBA00022747"/>
    </source>
</evidence>
<evidence type="ECO:0000313" key="8">
    <source>
        <dbReference type="Proteomes" id="UP000271624"/>
    </source>
</evidence>
<proteinExistence type="predicted"/>
<reference evidence="7" key="2">
    <citation type="journal article" date="2019" name="Genome Biol. Evol.">
        <title>Day and night: Metabolic profiles and evolutionary relationships of six axenic non-marine cyanobacteria.</title>
        <authorList>
            <person name="Will S.E."/>
            <person name="Henke P."/>
            <person name="Boedeker C."/>
            <person name="Huang S."/>
            <person name="Brinkmann H."/>
            <person name="Rohde M."/>
            <person name="Jarek M."/>
            <person name="Friedl T."/>
            <person name="Seufert S."/>
            <person name="Schumacher M."/>
            <person name="Overmann J."/>
            <person name="Neumann-Schaal M."/>
            <person name="Petersen J."/>
        </authorList>
    </citation>
    <scope>NUCLEOTIDE SEQUENCE [LARGE SCALE GENOMIC DNA]</scope>
    <source>
        <strain evidence="7">PCC 7102</strain>
    </source>
</reference>
<evidence type="ECO:0000313" key="7">
    <source>
        <dbReference type="EMBL" id="RUT07966.1"/>
    </source>
</evidence>
<keyword evidence="2" id="KW-0680">Restriction system</keyword>
<evidence type="ECO:0000256" key="6">
    <source>
        <dbReference type="ARBA" id="ARBA00093790"/>
    </source>
</evidence>
<dbReference type="GO" id="GO:0009307">
    <property type="term" value="P:DNA restriction-modification system"/>
    <property type="evidence" value="ECO:0007669"/>
    <property type="project" value="InterPro"/>
</dbReference>
<evidence type="ECO:0000256" key="3">
    <source>
        <dbReference type="ARBA" id="ARBA00022759"/>
    </source>
</evidence>
<dbReference type="Proteomes" id="UP000271624">
    <property type="component" value="Unassembled WGS sequence"/>
</dbReference>
<dbReference type="GO" id="GO:0003677">
    <property type="term" value="F:DNA binding"/>
    <property type="evidence" value="ECO:0007669"/>
    <property type="project" value="InterPro"/>
</dbReference>
<evidence type="ECO:0000256" key="5">
    <source>
        <dbReference type="ARBA" id="ARBA00093760"/>
    </source>
</evidence>
<dbReference type="EMBL" id="RSCL01000004">
    <property type="protein sequence ID" value="RUT07966.1"/>
    <property type="molecule type" value="Genomic_DNA"/>
</dbReference>
<organism evidence="7 8">
    <name type="scientific">Dulcicalothrix desertica PCC 7102</name>
    <dbReference type="NCBI Taxonomy" id="232991"/>
    <lineage>
        <taxon>Bacteria</taxon>
        <taxon>Bacillati</taxon>
        <taxon>Cyanobacteriota</taxon>
        <taxon>Cyanophyceae</taxon>
        <taxon>Nostocales</taxon>
        <taxon>Calotrichaceae</taxon>
        <taxon>Dulcicalothrix</taxon>
    </lineage>
</organism>
<dbReference type="EC" id="3.1.21.4" evidence="6"/>
<dbReference type="InterPro" id="IPR019045">
    <property type="entry name" value="Restrct_endonuc_II_HinfI"/>
</dbReference>
<comment type="catalytic activity">
    <reaction evidence="5">
        <text>Endonucleolytic cleavage of DNA to give specific double-stranded fragments with terminal 5'-phosphates.</text>
        <dbReference type="EC" id="3.1.21.4"/>
    </reaction>
</comment>
<dbReference type="GO" id="GO:0009036">
    <property type="term" value="F:type II site-specific deoxyribonuclease activity"/>
    <property type="evidence" value="ECO:0007669"/>
    <property type="project" value="InterPro"/>
</dbReference>
<keyword evidence="1" id="KW-0540">Nuclease</keyword>
<dbReference type="Pfam" id="PF09520">
    <property type="entry name" value="RE_TdeIII"/>
    <property type="match status" value="1"/>
</dbReference>
<keyword evidence="4" id="KW-0378">Hydrolase</keyword>
<name>A0A3S1AS59_9CYAN</name>
<keyword evidence="8" id="KW-1185">Reference proteome</keyword>
<gene>
    <name evidence="7" type="ORF">DSM106972_022260</name>
</gene>
<evidence type="ECO:0000256" key="4">
    <source>
        <dbReference type="ARBA" id="ARBA00022801"/>
    </source>
</evidence>